<gene>
    <name evidence="2" type="ORF">GCM10020369_83630</name>
</gene>
<dbReference type="PANTHER" id="PTHR41252:SF1">
    <property type="entry name" value="BLR2505 PROTEIN"/>
    <property type="match status" value="1"/>
</dbReference>
<protein>
    <submittedName>
        <fullName evidence="2">Nuclear transport factor 2 family protein</fullName>
    </submittedName>
</protein>
<dbReference type="PANTHER" id="PTHR41252">
    <property type="entry name" value="BLR2505 PROTEIN"/>
    <property type="match status" value="1"/>
</dbReference>
<dbReference type="Proteomes" id="UP001501676">
    <property type="component" value="Unassembled WGS sequence"/>
</dbReference>
<dbReference type="Pfam" id="PF12680">
    <property type="entry name" value="SnoaL_2"/>
    <property type="match status" value="1"/>
</dbReference>
<comment type="caution">
    <text evidence="2">The sequence shown here is derived from an EMBL/GenBank/DDBJ whole genome shotgun (WGS) entry which is preliminary data.</text>
</comment>
<keyword evidence="3" id="KW-1185">Reference proteome</keyword>
<reference evidence="3" key="1">
    <citation type="journal article" date="2019" name="Int. J. Syst. Evol. Microbiol.">
        <title>The Global Catalogue of Microorganisms (GCM) 10K type strain sequencing project: providing services to taxonomists for standard genome sequencing and annotation.</title>
        <authorList>
            <consortium name="The Broad Institute Genomics Platform"/>
            <consortium name="The Broad Institute Genome Sequencing Center for Infectious Disease"/>
            <person name="Wu L."/>
            <person name="Ma J."/>
        </authorList>
    </citation>
    <scope>NUCLEOTIDE SEQUENCE [LARGE SCALE GENOMIC DNA]</scope>
    <source>
        <strain evidence="3">JCM 9458</strain>
    </source>
</reference>
<proteinExistence type="predicted"/>
<dbReference type="InterPro" id="IPR037401">
    <property type="entry name" value="SnoaL-like"/>
</dbReference>
<organism evidence="2 3">
    <name type="scientific">Cryptosporangium minutisporangium</name>
    <dbReference type="NCBI Taxonomy" id="113569"/>
    <lineage>
        <taxon>Bacteria</taxon>
        <taxon>Bacillati</taxon>
        <taxon>Actinomycetota</taxon>
        <taxon>Actinomycetes</taxon>
        <taxon>Cryptosporangiales</taxon>
        <taxon>Cryptosporangiaceae</taxon>
        <taxon>Cryptosporangium</taxon>
    </lineage>
</organism>
<sequence length="179" mass="19564">MRGNQSLAATSATTDFRQRVQMLSANVLGMITRSTMTDLAVLQGMYAAETEYLAAGGPGAADFAPLEPFFSPNVVLHQATSLPYGGTWRGHEGMKRFFLAMSQTWDVFEMVEQHFLAATTPLVVLTYVHARARITGRGLDFPILQTITVEGGRITEVRPFYWDTAVIVDACTAQLPTGS</sequence>
<feature type="domain" description="SnoaL-like" evidence="1">
    <location>
        <begin position="60"/>
        <end position="157"/>
    </location>
</feature>
<accession>A0ABP6TEH3</accession>
<dbReference type="Gene3D" id="3.10.450.50">
    <property type="match status" value="1"/>
</dbReference>
<dbReference type="InterPro" id="IPR032710">
    <property type="entry name" value="NTF2-like_dom_sf"/>
</dbReference>
<dbReference type="EMBL" id="BAAAYN010000104">
    <property type="protein sequence ID" value="GAA3398930.1"/>
    <property type="molecule type" value="Genomic_DNA"/>
</dbReference>
<evidence type="ECO:0000313" key="3">
    <source>
        <dbReference type="Proteomes" id="UP001501676"/>
    </source>
</evidence>
<dbReference type="RefSeq" id="WP_345733920.1">
    <property type="nucleotide sequence ID" value="NZ_BAAAYN010000104.1"/>
</dbReference>
<evidence type="ECO:0000259" key="1">
    <source>
        <dbReference type="Pfam" id="PF12680"/>
    </source>
</evidence>
<evidence type="ECO:0000313" key="2">
    <source>
        <dbReference type="EMBL" id="GAA3398930.1"/>
    </source>
</evidence>
<dbReference type="SUPFAM" id="SSF54427">
    <property type="entry name" value="NTF2-like"/>
    <property type="match status" value="1"/>
</dbReference>
<name>A0ABP6TEH3_9ACTN</name>